<name>A0ACC2VUF7_9TREE</name>
<comment type="caution">
    <text evidence="1">The sequence shown here is derived from an EMBL/GenBank/DDBJ whole genome shotgun (WGS) entry which is preliminary data.</text>
</comment>
<gene>
    <name evidence="1" type="ORF">QFC19_004738</name>
</gene>
<reference evidence="1" key="1">
    <citation type="submission" date="2023-04" db="EMBL/GenBank/DDBJ databases">
        <title>Draft Genome sequencing of Naganishia species isolated from polar environments using Oxford Nanopore Technology.</title>
        <authorList>
            <person name="Leo P."/>
            <person name="Venkateswaran K."/>
        </authorList>
    </citation>
    <scope>NUCLEOTIDE SEQUENCE</scope>
    <source>
        <strain evidence="1">MNA-CCFEE 5261</strain>
    </source>
</reference>
<evidence type="ECO:0000313" key="1">
    <source>
        <dbReference type="EMBL" id="KAJ9102629.1"/>
    </source>
</evidence>
<sequence>MYREDDEDDEENLPYLPSGRGTNRGASGSNPGSGRNTPGAGSGAGPGSFGFRQGATGIGARGGPGGFGGAHGILGQFMNGGLGGGLGGFGGLGYGYGMNRGPADPSAFNEYFKAYSVAVMNGRERSELAYGGKVIMPPSALATLTSLDIEGPWTFNLKNPKNPTALQTHAGVLEFIGEEGCCYLPAWMMKQLNLTEGDPIKVQGAKLPKGKMVKLQAQTVDFLEVADPKAALEQALRYFSVLTKGDVIEVSFSMLTFEFLIMEVTPDGPGINIIDTDLEVDFAAPKGYVEPTPAAPVPIATMADKLKIDINSVSSAVSTRPSSAASSRTGAPGPSPDTTGFESFKGSGATLNGRRTKGKGLAKHIQGVDKDSRIVRTDKPRVVTNESIANDGRMVPAALDLPYGQLFFGFTYKPYDPNAAGVKKAEPEDGAGTSAQPSFVGSGTTLSGRKPPSAGEATNDPAPSQMPAVKEEVKEDPWAKLGSGAKLDSRTTSTAASANPRTSSTSRSQAIVIDDEDDDFGMVGSGSDFDGFEEDDDVIEVDSD</sequence>
<organism evidence="1 2">
    <name type="scientific">Naganishia cerealis</name>
    <dbReference type="NCBI Taxonomy" id="610337"/>
    <lineage>
        <taxon>Eukaryota</taxon>
        <taxon>Fungi</taxon>
        <taxon>Dikarya</taxon>
        <taxon>Basidiomycota</taxon>
        <taxon>Agaricomycotina</taxon>
        <taxon>Tremellomycetes</taxon>
        <taxon>Filobasidiales</taxon>
        <taxon>Filobasidiaceae</taxon>
        <taxon>Naganishia</taxon>
    </lineage>
</organism>
<protein>
    <submittedName>
        <fullName evidence="1">Uncharacterized protein</fullName>
    </submittedName>
</protein>
<dbReference type="EMBL" id="JASBWR010000051">
    <property type="protein sequence ID" value="KAJ9102629.1"/>
    <property type="molecule type" value="Genomic_DNA"/>
</dbReference>
<keyword evidence="2" id="KW-1185">Reference proteome</keyword>
<evidence type="ECO:0000313" key="2">
    <source>
        <dbReference type="Proteomes" id="UP001241377"/>
    </source>
</evidence>
<dbReference type="Proteomes" id="UP001241377">
    <property type="component" value="Unassembled WGS sequence"/>
</dbReference>
<proteinExistence type="predicted"/>
<accession>A0ACC2VUF7</accession>